<dbReference type="Proteomes" id="UP000037035">
    <property type="component" value="Unassembled WGS sequence"/>
</dbReference>
<protein>
    <submittedName>
        <fullName evidence="2">Uncharacterized protein</fullName>
    </submittedName>
</protein>
<feature type="region of interest" description="Disordered" evidence="1">
    <location>
        <begin position="1"/>
        <end position="33"/>
    </location>
</feature>
<evidence type="ECO:0000313" key="3">
    <source>
        <dbReference type="Proteomes" id="UP000037035"/>
    </source>
</evidence>
<accession>A0A0L6VW79</accession>
<organism evidence="2 3">
    <name type="scientific">Puccinia sorghi</name>
    <dbReference type="NCBI Taxonomy" id="27349"/>
    <lineage>
        <taxon>Eukaryota</taxon>
        <taxon>Fungi</taxon>
        <taxon>Dikarya</taxon>
        <taxon>Basidiomycota</taxon>
        <taxon>Pucciniomycotina</taxon>
        <taxon>Pucciniomycetes</taxon>
        <taxon>Pucciniales</taxon>
        <taxon>Pucciniaceae</taxon>
        <taxon>Puccinia</taxon>
    </lineage>
</organism>
<evidence type="ECO:0000256" key="1">
    <source>
        <dbReference type="SAM" id="MobiDB-lite"/>
    </source>
</evidence>
<dbReference type="VEuPathDB" id="FungiDB:VP01_1019g6"/>
<comment type="caution">
    <text evidence="2">The sequence shown here is derived from an EMBL/GenBank/DDBJ whole genome shotgun (WGS) entry which is preliminary data.</text>
</comment>
<keyword evidence="3" id="KW-1185">Reference proteome</keyword>
<reference evidence="2 3" key="1">
    <citation type="submission" date="2015-08" db="EMBL/GenBank/DDBJ databases">
        <title>Next Generation Sequencing and Analysis of the Genome of Puccinia sorghi L Schw, the Causal Agent of Maize Common Rust.</title>
        <authorList>
            <person name="Rochi L."/>
            <person name="Burguener G."/>
            <person name="Darino M."/>
            <person name="Turjanski A."/>
            <person name="Kreff E."/>
            <person name="Dieguez M.J."/>
            <person name="Sacco F."/>
        </authorList>
    </citation>
    <scope>NUCLEOTIDE SEQUENCE [LARGE SCALE GENOMIC DNA]</scope>
    <source>
        <strain evidence="2 3">RO10H11247</strain>
    </source>
</reference>
<name>A0A0L6VW79_9BASI</name>
<sequence>MTTPTSKTPTTPTPKNKQATKKKAIPWHRDGVDGGSSSIEIVLNWLRLQLPKMEWGS</sequence>
<feature type="compositionally biased region" description="Low complexity" evidence="1">
    <location>
        <begin position="1"/>
        <end position="17"/>
    </location>
</feature>
<dbReference type="EMBL" id="LAVV01000221">
    <property type="protein sequence ID" value="KNZ64525.1"/>
    <property type="molecule type" value="Genomic_DNA"/>
</dbReference>
<evidence type="ECO:0000313" key="2">
    <source>
        <dbReference type="EMBL" id="KNZ64525.1"/>
    </source>
</evidence>
<proteinExistence type="predicted"/>
<dbReference type="AlphaFoldDB" id="A0A0L6VW79"/>
<gene>
    <name evidence="2" type="ORF">VP01_1019g6</name>
</gene>